<sequence length="793" mass="87396">MSPKPALTDEGMELYMFVSRASGIDHLAAQLSRLEPEERARFATVMKKEGKALKALWEKKGHEGRALLLAAHLNPTPSQLVTAMTGWALDNLSHGGGAEHLRRVVRGRGQEWGTAFVQAALKKSSVVQAAPALLNSLIDEFGLPLPETPAFWRAWVDHDPSPRPGTRWQERFIRACQTPGAFTDDWYEEPHPGAVAEALREIEDRDEDALVAALLSVIERDDSPACQRRALWWLDHLGLADRLWDHRQALIRCLIWAERSVAKRIVEVCLRPELEGDDWDAFAVTVQMRPEKTPRRQVLKELLRRDSPPSAALTEILEQLAAEPDTTTAALAKQVLERWGVAPEPEQPRGLWQEPAGREDVPTDHDAVLDPSSLAELLTRVEQLDEDDPELAERTLAALIAAAHDRGAVRIRHAIRTSLGTDLNGGPALRRLLASLARKGEEGGRVRTRKLTSQTFLVGQRISEALNALGEVPCLLSTPSHHDFRVSWEAFRDRARRYREAGAATLRIDVAVALARLDRDAVPELTEFAQPIAGLEVSLADVLTHWASHPASPGKLRFAAPRPGHEDPWYLGERVRAYDDAPTSHKLLRLRNAWTLPYSPPSWPNLWQEELSVFSLLPEHPTLPIALALTGLTGGNPVNRLTQVATTAHHLGPNGTFGLLAAASNMPAKDRSGIAYALQEAWHAGRITSDDLVTGWRHKDREVVGISPGKTIPMLVELAEGSCLALVWPLLVEIAETLAAERATATTAAALEAILQFLPEVPHQVELPNITALAQRKGSSKAIKTARLIVAKL</sequence>
<feature type="domain" description="DUF7824" evidence="2">
    <location>
        <begin position="460"/>
        <end position="527"/>
    </location>
</feature>
<gene>
    <name evidence="3" type="ORF">EII34_10070</name>
</gene>
<dbReference type="Proteomes" id="UP000280819">
    <property type="component" value="Unassembled WGS sequence"/>
</dbReference>
<feature type="compositionally biased region" description="Basic and acidic residues" evidence="1">
    <location>
        <begin position="356"/>
        <end position="367"/>
    </location>
</feature>
<protein>
    <recommendedName>
        <fullName evidence="2">DUF7824 domain-containing protein</fullName>
    </recommendedName>
</protein>
<dbReference type="Pfam" id="PF25148">
    <property type="entry name" value="DUF7824"/>
    <property type="match status" value="1"/>
</dbReference>
<dbReference type="EMBL" id="RQZG01000011">
    <property type="protein sequence ID" value="RRD04401.1"/>
    <property type="molecule type" value="Genomic_DNA"/>
</dbReference>
<evidence type="ECO:0000256" key="1">
    <source>
        <dbReference type="SAM" id="MobiDB-lite"/>
    </source>
</evidence>
<dbReference type="AlphaFoldDB" id="A0A3P1T4J8"/>
<evidence type="ECO:0000313" key="3">
    <source>
        <dbReference type="EMBL" id="RRD04401.1"/>
    </source>
</evidence>
<feature type="region of interest" description="Disordered" evidence="1">
    <location>
        <begin position="343"/>
        <end position="367"/>
    </location>
</feature>
<comment type="caution">
    <text evidence="3">The sequence shown here is derived from an EMBL/GenBank/DDBJ whole genome shotgun (WGS) entry which is preliminary data.</text>
</comment>
<organism evidence="3 4">
    <name type="scientific">Arachnia propionica</name>
    <dbReference type="NCBI Taxonomy" id="1750"/>
    <lineage>
        <taxon>Bacteria</taxon>
        <taxon>Bacillati</taxon>
        <taxon>Actinomycetota</taxon>
        <taxon>Actinomycetes</taxon>
        <taxon>Propionibacteriales</taxon>
        <taxon>Propionibacteriaceae</taxon>
        <taxon>Arachnia</taxon>
    </lineage>
</organism>
<evidence type="ECO:0000259" key="2">
    <source>
        <dbReference type="Pfam" id="PF25148"/>
    </source>
</evidence>
<proteinExistence type="predicted"/>
<accession>A0A3P1T4J8</accession>
<reference evidence="3 4" key="1">
    <citation type="submission" date="2018-11" db="EMBL/GenBank/DDBJ databases">
        <title>Genomes From Bacteria Associated with the Canine Oral Cavity: a Test Case for Automated Genome-Based Taxonomic Assignment.</title>
        <authorList>
            <person name="Coil D.A."/>
            <person name="Jospin G."/>
            <person name="Darling A.E."/>
            <person name="Wallis C."/>
            <person name="Davis I.J."/>
            <person name="Harris S."/>
            <person name="Eisen J.A."/>
            <person name="Holcombe L.J."/>
            <person name="O'Flynn C."/>
        </authorList>
    </citation>
    <scope>NUCLEOTIDE SEQUENCE [LARGE SCALE GENOMIC DNA]</scope>
    <source>
        <strain evidence="3 4">OH887_COT-365</strain>
    </source>
</reference>
<dbReference type="RefSeq" id="WP_124845031.1">
    <property type="nucleotide sequence ID" value="NZ_RQZG01000011.1"/>
</dbReference>
<name>A0A3P1T4J8_9ACTN</name>
<dbReference type="OrthoDB" id="3245799at2"/>
<evidence type="ECO:0000313" key="4">
    <source>
        <dbReference type="Proteomes" id="UP000280819"/>
    </source>
</evidence>
<dbReference type="InterPro" id="IPR056726">
    <property type="entry name" value="DUF7824"/>
</dbReference>